<feature type="region of interest" description="Disordered" evidence="1">
    <location>
        <begin position="170"/>
        <end position="209"/>
    </location>
</feature>
<dbReference type="Proteomes" id="UP000310108">
    <property type="component" value="Unassembled WGS sequence"/>
</dbReference>
<dbReference type="AlphaFoldDB" id="A0A4V6DI39"/>
<dbReference type="Gene3D" id="2.120.10.70">
    <property type="entry name" value="Fucose-specific lectin"/>
    <property type="match status" value="1"/>
</dbReference>
<dbReference type="EMBL" id="PJEX01000016">
    <property type="protein sequence ID" value="TKW58956.1"/>
    <property type="molecule type" value="Genomic_DNA"/>
</dbReference>
<organism evidence="2 3">
    <name type="scientific">Colletotrichum tanaceti</name>
    <dbReference type="NCBI Taxonomy" id="1306861"/>
    <lineage>
        <taxon>Eukaryota</taxon>
        <taxon>Fungi</taxon>
        <taxon>Dikarya</taxon>
        <taxon>Ascomycota</taxon>
        <taxon>Pezizomycotina</taxon>
        <taxon>Sordariomycetes</taxon>
        <taxon>Hypocreomycetidae</taxon>
        <taxon>Glomerellales</taxon>
        <taxon>Glomerellaceae</taxon>
        <taxon>Colletotrichum</taxon>
        <taxon>Colletotrichum destructivum species complex</taxon>
    </lineage>
</organism>
<accession>A0A4V6DI39</accession>
<feature type="compositionally biased region" description="Low complexity" evidence="1">
    <location>
        <begin position="29"/>
        <end position="48"/>
    </location>
</feature>
<reference evidence="2 3" key="1">
    <citation type="journal article" date="2019" name="PLoS ONE">
        <title>Comparative genome analysis indicates high evolutionary potential of pathogenicity genes in Colletotrichum tanaceti.</title>
        <authorList>
            <person name="Lelwala R.V."/>
            <person name="Korhonen P.K."/>
            <person name="Young N.D."/>
            <person name="Scott J.B."/>
            <person name="Ades P.A."/>
            <person name="Gasser R.B."/>
            <person name="Taylor P.W.J."/>
        </authorList>
    </citation>
    <scope>NUCLEOTIDE SEQUENCE [LARGE SCALE GENOMIC DNA]</scope>
    <source>
        <strain evidence="2">BRIP57314</strain>
    </source>
</reference>
<comment type="caution">
    <text evidence="2">The sequence shown here is derived from an EMBL/GenBank/DDBJ whole genome shotgun (WGS) entry which is preliminary data.</text>
</comment>
<name>A0A4V6DI39_9PEZI</name>
<feature type="compositionally biased region" description="Basic and acidic residues" evidence="1">
    <location>
        <begin position="190"/>
        <end position="202"/>
    </location>
</feature>
<evidence type="ECO:0000256" key="1">
    <source>
        <dbReference type="SAM" id="MobiDB-lite"/>
    </source>
</evidence>
<evidence type="ECO:0000313" key="2">
    <source>
        <dbReference type="EMBL" id="TKW58956.1"/>
    </source>
</evidence>
<evidence type="ECO:0000313" key="3">
    <source>
        <dbReference type="Proteomes" id="UP000310108"/>
    </source>
</evidence>
<proteinExistence type="predicted"/>
<dbReference type="STRING" id="1306861.A0A4V6DI39"/>
<dbReference type="OrthoDB" id="3800077at2759"/>
<gene>
    <name evidence="2" type="ORF">CTA1_1670</name>
</gene>
<keyword evidence="3" id="KW-1185">Reference proteome</keyword>
<protein>
    <submittedName>
        <fullName evidence="2">Uncharacterized protein</fullName>
    </submittedName>
</protein>
<feature type="region of interest" description="Disordered" evidence="1">
    <location>
        <begin position="29"/>
        <end position="58"/>
    </location>
</feature>
<dbReference type="SUPFAM" id="SSF89372">
    <property type="entry name" value="Fucose-specific lectin"/>
    <property type="match status" value="1"/>
</dbReference>
<sequence length="305" mass="33953">MTKVRRERLWLLVGGGILALAIVAAITDKASPSSTPSPTSISNPTTKSQSIRRGSPLTVSGWGKGDSLEYFLFYQDHDNQVRRSHYGSVRGNTSWQDPYESSLGIAKPDVPKPQIKLFYTSDLRRLLGVSVNEQLTPWYEEGRHQAHGPRHRRKQQHRRVLAVNDLPGVRRRDLGGAQPSTEQLLSRGGVRREEGRYHDRQRQPTGPGAVFGQYTHVATLIPDLGSDELAEGYATFVANGSPPICRAARGRAPLPRFPLQEASYSLQRVDIYVLYVEGSSNVNLVYPDDSSWKTAQPNVLKKVDS</sequence>